<evidence type="ECO:0000313" key="2">
    <source>
        <dbReference type="Proteomes" id="UP000067625"/>
    </source>
</evidence>
<accession>A0A0M4FHD7</accession>
<dbReference type="Pfam" id="PF00227">
    <property type="entry name" value="Proteasome"/>
    <property type="match status" value="1"/>
</dbReference>
<name>A0A0M4FHD7_9BACI</name>
<evidence type="ECO:0000313" key="1">
    <source>
        <dbReference type="EMBL" id="ALC80454.1"/>
    </source>
</evidence>
<dbReference type="InterPro" id="IPR029055">
    <property type="entry name" value="Ntn_hydrolases_N"/>
</dbReference>
<dbReference type="Gene3D" id="3.60.20.10">
    <property type="entry name" value="Glutamine Phosphoribosylpyrophosphate, subunit 1, domain 1"/>
    <property type="match status" value="1"/>
</dbReference>
<sequence length="193" mass="21850">MSLITVVATKDFISIMSDGRLSDGENPVGEEYKKILKVSDKIIIGATGSHNQSKSLLSISSYWLNQSQGSIEIFANNIRKVILEDIPKSKFKRIDLHIVICGLNELNEIVFYVFTNDEKFAIEKVVMHQKVGYLALGKKGTVDKLEELINLRGYSSIDTIKEIQQEVNSLITEIDYSVNNNTFHEFISRTNNF</sequence>
<dbReference type="InterPro" id="IPR001353">
    <property type="entry name" value="Proteasome_sua/b"/>
</dbReference>
<dbReference type="GO" id="GO:0051603">
    <property type="term" value="P:proteolysis involved in protein catabolic process"/>
    <property type="evidence" value="ECO:0007669"/>
    <property type="project" value="InterPro"/>
</dbReference>
<dbReference type="AlphaFoldDB" id="A0A0M4FHD7"/>
<reference evidence="2" key="1">
    <citation type="submission" date="2015-08" db="EMBL/GenBank/DDBJ databases">
        <title>Genome sequencing project for genomic taxonomy and phylogenomics of Bacillus-like bacteria.</title>
        <authorList>
            <person name="Liu B."/>
            <person name="Wang J."/>
            <person name="Zhu Y."/>
            <person name="Liu G."/>
            <person name="Chen Q."/>
            <person name="Chen Z."/>
            <person name="Lan J."/>
            <person name="Che J."/>
            <person name="Ge C."/>
            <person name="Shi H."/>
            <person name="Pan Z."/>
            <person name="Liu X."/>
        </authorList>
    </citation>
    <scope>NUCLEOTIDE SEQUENCE [LARGE SCALE GENOMIC DNA]</scope>
    <source>
        <strain evidence="2">FJAT-4402</strain>
    </source>
</reference>
<dbReference type="PATRIC" id="fig|1441095.3.peg.377"/>
<keyword evidence="2" id="KW-1185">Reference proteome</keyword>
<dbReference type="GO" id="GO:0005839">
    <property type="term" value="C:proteasome core complex"/>
    <property type="evidence" value="ECO:0007669"/>
    <property type="project" value="InterPro"/>
</dbReference>
<protein>
    <submittedName>
        <fullName evidence="1">Uncharacterized protein</fullName>
    </submittedName>
</protein>
<reference evidence="1 2" key="2">
    <citation type="journal article" date="2016" name="Int. J. Syst. Evol. Microbiol.">
        <title>Bacillus gobiensis sp. nov., isolated from a soil sample.</title>
        <authorList>
            <person name="Liu B."/>
            <person name="Liu G.H."/>
            <person name="Cetin S."/>
            <person name="Schumann P."/>
            <person name="Pan Z.Z."/>
            <person name="Chen Q.Q."/>
        </authorList>
    </citation>
    <scope>NUCLEOTIDE SEQUENCE [LARGE SCALE GENOMIC DNA]</scope>
    <source>
        <strain evidence="1 2">FJAT-4402</strain>
    </source>
</reference>
<dbReference type="SUPFAM" id="SSF56235">
    <property type="entry name" value="N-terminal nucleophile aminohydrolases (Ntn hydrolases)"/>
    <property type="match status" value="1"/>
</dbReference>
<dbReference type="Proteomes" id="UP000067625">
    <property type="component" value="Chromosome"/>
</dbReference>
<dbReference type="OrthoDB" id="2677612at2"/>
<organism evidence="1 2">
    <name type="scientific">Bacillus gobiensis</name>
    <dbReference type="NCBI Taxonomy" id="1441095"/>
    <lineage>
        <taxon>Bacteria</taxon>
        <taxon>Bacillati</taxon>
        <taxon>Bacillota</taxon>
        <taxon>Bacilli</taxon>
        <taxon>Bacillales</taxon>
        <taxon>Bacillaceae</taxon>
        <taxon>Bacillus</taxon>
    </lineage>
</organism>
<dbReference type="RefSeq" id="WP_053602186.1">
    <property type="nucleotide sequence ID" value="NZ_CP012600.1"/>
</dbReference>
<proteinExistence type="predicted"/>
<gene>
    <name evidence="1" type="ORF">AM592_01790</name>
</gene>
<dbReference type="EMBL" id="CP012600">
    <property type="protein sequence ID" value="ALC80454.1"/>
    <property type="molecule type" value="Genomic_DNA"/>
</dbReference>
<dbReference type="STRING" id="1441095.AM592_01790"/>